<dbReference type="GO" id="GO:0005829">
    <property type="term" value="C:cytosol"/>
    <property type="evidence" value="ECO:0007669"/>
    <property type="project" value="TreeGrafter"/>
</dbReference>
<feature type="modified residue" description="4-aspartylphosphate" evidence="6">
    <location>
        <position position="63"/>
    </location>
</feature>
<dbReference type="RefSeq" id="WP_188159078.1">
    <property type="nucleotide sequence ID" value="NZ_BMGH01000001.1"/>
</dbReference>
<dbReference type="Proteomes" id="UP000613582">
    <property type="component" value="Unassembled WGS sequence"/>
</dbReference>
<keyword evidence="11" id="KW-1185">Reference proteome</keyword>
<reference evidence="10" key="2">
    <citation type="submission" date="2020-09" db="EMBL/GenBank/DDBJ databases">
        <authorList>
            <person name="Sun Q."/>
            <person name="Zhou Y."/>
        </authorList>
    </citation>
    <scope>NUCLEOTIDE SEQUENCE</scope>
    <source>
        <strain evidence="10">CGMCC 1.12921</strain>
    </source>
</reference>
<reference evidence="10" key="1">
    <citation type="journal article" date="2014" name="Int. J. Syst. Evol. Microbiol.">
        <title>Complete genome sequence of Corynebacterium casei LMG S-19264T (=DSM 44701T), isolated from a smear-ripened cheese.</title>
        <authorList>
            <consortium name="US DOE Joint Genome Institute (JGI-PGF)"/>
            <person name="Walter F."/>
            <person name="Albersmeier A."/>
            <person name="Kalinowski J."/>
            <person name="Ruckert C."/>
        </authorList>
    </citation>
    <scope>NUCLEOTIDE SEQUENCE</scope>
    <source>
        <strain evidence="10">CGMCC 1.12921</strain>
    </source>
</reference>
<dbReference type="InterPro" id="IPR039420">
    <property type="entry name" value="WalR-like"/>
</dbReference>
<dbReference type="SUPFAM" id="SSF52172">
    <property type="entry name" value="CheY-like"/>
    <property type="match status" value="1"/>
</dbReference>
<comment type="caution">
    <text evidence="10">The sequence shown here is derived from an EMBL/GenBank/DDBJ whole genome shotgun (WGS) entry which is preliminary data.</text>
</comment>
<dbReference type="SUPFAM" id="SSF46894">
    <property type="entry name" value="C-terminal effector domain of the bipartite response regulators"/>
    <property type="match status" value="1"/>
</dbReference>
<evidence type="ECO:0000256" key="1">
    <source>
        <dbReference type="ARBA" id="ARBA00022553"/>
    </source>
</evidence>
<evidence type="ECO:0000256" key="2">
    <source>
        <dbReference type="ARBA" id="ARBA00023012"/>
    </source>
</evidence>
<dbReference type="PANTHER" id="PTHR48111:SF4">
    <property type="entry name" value="DNA-BINDING DUAL TRANSCRIPTIONAL REGULATOR OMPR"/>
    <property type="match status" value="1"/>
</dbReference>
<dbReference type="FunFam" id="3.40.50.2300:FF:000001">
    <property type="entry name" value="DNA-binding response regulator PhoB"/>
    <property type="match status" value="1"/>
</dbReference>
<dbReference type="InterPro" id="IPR001867">
    <property type="entry name" value="OmpR/PhoB-type_DNA-bd"/>
</dbReference>
<evidence type="ECO:0000256" key="6">
    <source>
        <dbReference type="PROSITE-ProRule" id="PRU00169"/>
    </source>
</evidence>
<dbReference type="InterPro" id="IPR016032">
    <property type="entry name" value="Sig_transdc_resp-reg_C-effctor"/>
</dbReference>
<organism evidence="10 11">
    <name type="scientific">Aquisalinus flavus</name>
    <dbReference type="NCBI Taxonomy" id="1526572"/>
    <lineage>
        <taxon>Bacteria</taxon>
        <taxon>Pseudomonadati</taxon>
        <taxon>Pseudomonadota</taxon>
        <taxon>Alphaproteobacteria</taxon>
        <taxon>Parvularculales</taxon>
        <taxon>Parvularculaceae</taxon>
        <taxon>Aquisalinus</taxon>
    </lineage>
</organism>
<keyword evidence="2" id="KW-0902">Two-component regulatory system</keyword>
<evidence type="ECO:0000256" key="7">
    <source>
        <dbReference type="PROSITE-ProRule" id="PRU01091"/>
    </source>
</evidence>
<dbReference type="AlphaFoldDB" id="A0A8J2V6L9"/>
<dbReference type="PROSITE" id="PS51755">
    <property type="entry name" value="OMPR_PHOB"/>
    <property type="match status" value="1"/>
</dbReference>
<proteinExistence type="predicted"/>
<dbReference type="Pfam" id="PF00486">
    <property type="entry name" value="Trans_reg_C"/>
    <property type="match status" value="1"/>
</dbReference>
<evidence type="ECO:0000256" key="4">
    <source>
        <dbReference type="ARBA" id="ARBA00023125"/>
    </source>
</evidence>
<feature type="domain" description="Response regulatory" evidence="8">
    <location>
        <begin position="14"/>
        <end position="127"/>
    </location>
</feature>
<keyword evidence="3" id="KW-0805">Transcription regulation</keyword>
<name>A0A8J2V6L9_9PROT</name>
<dbReference type="GO" id="GO:0032993">
    <property type="term" value="C:protein-DNA complex"/>
    <property type="evidence" value="ECO:0007669"/>
    <property type="project" value="TreeGrafter"/>
</dbReference>
<keyword evidence="1 6" id="KW-0597">Phosphoprotein</keyword>
<dbReference type="InterPro" id="IPR036388">
    <property type="entry name" value="WH-like_DNA-bd_sf"/>
</dbReference>
<dbReference type="GO" id="GO:0006355">
    <property type="term" value="P:regulation of DNA-templated transcription"/>
    <property type="evidence" value="ECO:0007669"/>
    <property type="project" value="InterPro"/>
</dbReference>
<keyword evidence="4 7" id="KW-0238">DNA-binding</keyword>
<dbReference type="CDD" id="cd00383">
    <property type="entry name" value="trans_reg_C"/>
    <property type="match status" value="1"/>
</dbReference>
<dbReference type="GO" id="GO:0000976">
    <property type="term" value="F:transcription cis-regulatory region binding"/>
    <property type="evidence" value="ECO:0007669"/>
    <property type="project" value="TreeGrafter"/>
</dbReference>
<dbReference type="SMART" id="SM00862">
    <property type="entry name" value="Trans_reg_C"/>
    <property type="match status" value="1"/>
</dbReference>
<evidence type="ECO:0000313" key="11">
    <source>
        <dbReference type="Proteomes" id="UP000613582"/>
    </source>
</evidence>
<sequence length="233" mass="25785">MSKSAIAPDEDAPHILIVDDDSRICELLKRFLKDNGYHATTASSAAQARKLMAGLSFDLLILDVMMPGETGFELTQSLRETSSVPIILLTARGQSGDRIEGLERGADDYMAKPFEPRELLLRIRNLMKRREADGARKTEFSFGDCVFHPARGELKRAGDMVKLTSGELDLLRTLVQKPGAPISRAALAEKTSAAMDRSIDVQVTRLRKKIEDDPRNPMILQTVRGVGYALMVD</sequence>
<dbReference type="EMBL" id="BMGH01000001">
    <property type="protein sequence ID" value="GGD06623.1"/>
    <property type="molecule type" value="Genomic_DNA"/>
</dbReference>
<dbReference type="InterPro" id="IPR011006">
    <property type="entry name" value="CheY-like_superfamily"/>
</dbReference>
<dbReference type="Gene3D" id="6.10.250.690">
    <property type="match status" value="1"/>
</dbReference>
<dbReference type="SMART" id="SM00448">
    <property type="entry name" value="REC"/>
    <property type="match status" value="1"/>
</dbReference>
<protein>
    <submittedName>
        <fullName evidence="10">DNA-binding response regulator</fullName>
    </submittedName>
</protein>
<dbReference type="InterPro" id="IPR001789">
    <property type="entry name" value="Sig_transdc_resp-reg_receiver"/>
</dbReference>
<feature type="domain" description="OmpR/PhoB-type" evidence="9">
    <location>
        <begin position="137"/>
        <end position="232"/>
    </location>
</feature>
<accession>A0A8J2V6L9</accession>
<evidence type="ECO:0000256" key="5">
    <source>
        <dbReference type="ARBA" id="ARBA00023163"/>
    </source>
</evidence>
<evidence type="ECO:0000259" key="9">
    <source>
        <dbReference type="PROSITE" id="PS51755"/>
    </source>
</evidence>
<dbReference type="GO" id="GO:0000156">
    <property type="term" value="F:phosphorelay response regulator activity"/>
    <property type="evidence" value="ECO:0007669"/>
    <property type="project" value="TreeGrafter"/>
</dbReference>
<evidence type="ECO:0000313" key="10">
    <source>
        <dbReference type="EMBL" id="GGD06623.1"/>
    </source>
</evidence>
<dbReference type="Pfam" id="PF00072">
    <property type="entry name" value="Response_reg"/>
    <property type="match status" value="1"/>
</dbReference>
<feature type="DNA-binding region" description="OmpR/PhoB-type" evidence="7">
    <location>
        <begin position="137"/>
        <end position="232"/>
    </location>
</feature>
<dbReference type="PANTHER" id="PTHR48111">
    <property type="entry name" value="REGULATOR OF RPOS"/>
    <property type="match status" value="1"/>
</dbReference>
<evidence type="ECO:0000256" key="3">
    <source>
        <dbReference type="ARBA" id="ARBA00023015"/>
    </source>
</evidence>
<dbReference type="PROSITE" id="PS50110">
    <property type="entry name" value="RESPONSE_REGULATORY"/>
    <property type="match status" value="1"/>
</dbReference>
<gene>
    <name evidence="10" type="ORF">GCM10011342_14330</name>
</gene>
<dbReference type="Gene3D" id="3.40.50.2300">
    <property type="match status" value="1"/>
</dbReference>
<dbReference type="Gene3D" id="1.10.10.10">
    <property type="entry name" value="Winged helix-like DNA-binding domain superfamily/Winged helix DNA-binding domain"/>
    <property type="match status" value="1"/>
</dbReference>
<keyword evidence="5" id="KW-0804">Transcription</keyword>
<evidence type="ECO:0000259" key="8">
    <source>
        <dbReference type="PROSITE" id="PS50110"/>
    </source>
</evidence>